<gene>
    <name evidence="2" type="ORF">QQ91_0003360</name>
</gene>
<name>A0ABD4T011_9CYAN</name>
<keyword evidence="1" id="KW-0472">Membrane</keyword>
<feature type="transmembrane region" description="Helical" evidence="1">
    <location>
        <begin position="26"/>
        <end position="44"/>
    </location>
</feature>
<keyword evidence="1" id="KW-1133">Transmembrane helix</keyword>
<dbReference type="RefSeq" id="WP_236096055.1">
    <property type="nucleotide sequence ID" value="NZ_JTHE03000023.1"/>
</dbReference>
<reference evidence="2 3" key="1">
    <citation type="journal article" date="2015" name="Genome Announc.">
        <title>Draft Genome Sequence of Filamentous Marine Cyanobacterium Lyngbya confervoides Strain BDU141951.</title>
        <authorList>
            <person name="Chandrababunaidu M.M."/>
            <person name="Sen D."/>
            <person name="Tripathy S."/>
        </authorList>
    </citation>
    <scope>NUCLEOTIDE SEQUENCE [LARGE SCALE GENOMIC DNA]</scope>
    <source>
        <strain evidence="2 3">BDU141951</strain>
    </source>
</reference>
<feature type="transmembrane region" description="Helical" evidence="1">
    <location>
        <begin position="75"/>
        <end position="95"/>
    </location>
</feature>
<keyword evidence="3" id="KW-1185">Reference proteome</keyword>
<dbReference type="Proteomes" id="UP000031561">
    <property type="component" value="Unassembled WGS sequence"/>
</dbReference>
<sequence>MNGANIDNSDFLPIISPAKPLNLAPLLQFSSSVCAVAGGVLLASNTPVSKYGFLLLALSSGQMLLTSGLTGNRGLMVYSGSVFCFVDCLGVYRWLLQ</sequence>
<comment type="caution">
    <text evidence="2">The sequence shown here is derived from an EMBL/GenBank/DDBJ whole genome shotgun (WGS) entry which is preliminary data.</text>
</comment>
<proteinExistence type="predicted"/>
<organism evidence="2 3">
    <name type="scientific">Lyngbya confervoides BDU141951</name>
    <dbReference type="NCBI Taxonomy" id="1574623"/>
    <lineage>
        <taxon>Bacteria</taxon>
        <taxon>Bacillati</taxon>
        <taxon>Cyanobacteriota</taxon>
        <taxon>Cyanophyceae</taxon>
        <taxon>Oscillatoriophycideae</taxon>
        <taxon>Oscillatoriales</taxon>
        <taxon>Microcoleaceae</taxon>
        <taxon>Lyngbya</taxon>
    </lineage>
</organism>
<protein>
    <submittedName>
        <fullName evidence="2">Uncharacterized protein</fullName>
    </submittedName>
</protein>
<evidence type="ECO:0000256" key="1">
    <source>
        <dbReference type="SAM" id="Phobius"/>
    </source>
</evidence>
<accession>A0ABD4T011</accession>
<evidence type="ECO:0000313" key="2">
    <source>
        <dbReference type="EMBL" id="MCM1981869.1"/>
    </source>
</evidence>
<dbReference type="AlphaFoldDB" id="A0ABD4T011"/>
<dbReference type="EMBL" id="JTHE03000023">
    <property type="protein sequence ID" value="MCM1981869.1"/>
    <property type="molecule type" value="Genomic_DNA"/>
</dbReference>
<evidence type="ECO:0000313" key="3">
    <source>
        <dbReference type="Proteomes" id="UP000031561"/>
    </source>
</evidence>
<keyword evidence="1" id="KW-0812">Transmembrane</keyword>